<dbReference type="EMBL" id="CP005996">
    <property type="protein sequence ID" value="AGS39319.1"/>
    <property type="molecule type" value="Genomic_DNA"/>
</dbReference>
<name>S5T712_9GAMM</name>
<proteinExistence type="predicted"/>
<dbReference type="Proteomes" id="UP000015380">
    <property type="component" value="Chromosome"/>
</dbReference>
<accession>S5T712</accession>
<dbReference type="HOGENOM" id="CLU_1194135_0_0_6"/>
<dbReference type="Pfam" id="PF14355">
    <property type="entry name" value="Abi_C"/>
    <property type="match status" value="1"/>
</dbReference>
<feature type="domain" description="Abortive infection protein-like C-terminal" evidence="1">
    <location>
        <begin position="93"/>
        <end position="156"/>
    </location>
</feature>
<sequence length="223" mass="24843">MDSGIMRNSESLIRESPDRYKLTRTITAINAGFKDNESGLVIGQCKALVESLCKSILSENSIDIEANISVGKLAKKAGAAIGIGNEYGEDQKTKEAFIKLINSFTLSLENAISSIGTLRNEYCPLAHGRSSDQKPLHMLYAEFVASQTDALIVFFLNLIEHKKNFVPEINFSENEDFNEYLVEEFGEIEIYGDKYQAPDILYQMNVPKYKTALSEYRTGGGDD</sequence>
<reference evidence="3" key="2">
    <citation type="journal article" date="2016" name="Environ. Microbiol. Rep.">
        <title>Analysis of defence systems and a conjugative IncP-1 plasmid in the marine polyaromatic hydrocarbons-degrading bacterium Cycloclasticus sp. 78-ME.</title>
        <authorList>
            <person name="Yakimov M.M."/>
            <person name="Crisafi F."/>
            <person name="Messina E."/>
            <person name="Smedile F."/>
            <person name="Lopatina A."/>
            <person name="Denaro R."/>
            <person name="Pieper D.H."/>
            <person name="Golyshin P.N."/>
            <person name="Giuliano L."/>
        </authorList>
    </citation>
    <scope>NUCLEOTIDE SEQUENCE [LARGE SCALE GENOMIC DNA]</scope>
    <source>
        <strain evidence="3">78-ME</strain>
    </source>
</reference>
<dbReference type="InterPro" id="IPR026001">
    <property type="entry name" value="Abi-like_C"/>
</dbReference>
<organism evidence="2 3">
    <name type="scientific">Cycloclasticus zancles 78-ME</name>
    <dbReference type="NCBI Taxonomy" id="1198232"/>
    <lineage>
        <taxon>Bacteria</taxon>
        <taxon>Pseudomonadati</taxon>
        <taxon>Pseudomonadota</taxon>
        <taxon>Gammaproteobacteria</taxon>
        <taxon>Thiotrichales</taxon>
        <taxon>Piscirickettsiaceae</taxon>
        <taxon>Cycloclasticus</taxon>
    </lineage>
</organism>
<protein>
    <recommendedName>
        <fullName evidence="1">Abortive infection protein-like C-terminal domain-containing protein</fullName>
    </recommendedName>
</protein>
<dbReference type="AlphaFoldDB" id="S5T712"/>
<dbReference type="KEGG" id="cza:CYCME_0986"/>
<reference evidence="2 3" key="1">
    <citation type="submission" date="2013-05" db="EMBL/GenBank/DDBJ databases">
        <title>Between feast and famine: a lifestyle of most important marine PAH-degrading bacterium Cycloclasticus sp. 7ME.</title>
        <authorList>
            <person name="Yakimov M.M."/>
            <person name="Messina E."/>
            <person name="Genovese M."/>
            <person name="Denaro R."/>
            <person name="Crisafi F."/>
            <person name="Russo D."/>
            <person name="Cappello S."/>
            <person name="Santisi S."/>
            <person name="Smedile F."/>
            <person name="Golyshina O.V."/>
            <person name="Tran H."/>
            <person name="Pieper D.H."/>
            <person name="Golyshin P.N."/>
            <person name="Giuliano L."/>
        </authorList>
    </citation>
    <scope>NUCLEOTIDE SEQUENCE [LARGE SCALE GENOMIC DNA]</scope>
    <source>
        <strain evidence="2 3">78-ME</strain>
    </source>
</reference>
<gene>
    <name evidence="2" type="ORF">CYCME_0986</name>
</gene>
<evidence type="ECO:0000313" key="3">
    <source>
        <dbReference type="Proteomes" id="UP000015380"/>
    </source>
</evidence>
<evidence type="ECO:0000259" key="1">
    <source>
        <dbReference type="Pfam" id="PF14355"/>
    </source>
</evidence>
<dbReference type="PATRIC" id="fig|1198232.3.peg.987"/>
<evidence type="ECO:0000313" key="2">
    <source>
        <dbReference type="EMBL" id="AGS39319.1"/>
    </source>
</evidence>
<keyword evidence="3" id="KW-1185">Reference proteome</keyword>
<dbReference type="RefSeq" id="WP_020932291.1">
    <property type="nucleotide sequence ID" value="NC_021917.1"/>
</dbReference>